<evidence type="ECO:0000256" key="7">
    <source>
        <dbReference type="ARBA" id="ARBA00023239"/>
    </source>
</evidence>
<keyword evidence="6" id="KW-0234">DNA repair</keyword>
<dbReference type="OrthoDB" id="444592at2759"/>
<dbReference type="PROSITE" id="PS51068">
    <property type="entry name" value="FPG_CAT"/>
    <property type="match status" value="1"/>
</dbReference>
<keyword evidence="8" id="KW-0511">Multifunctional enzyme</keyword>
<feature type="region of interest" description="Disordered" evidence="10">
    <location>
        <begin position="306"/>
        <end position="397"/>
    </location>
</feature>
<dbReference type="GO" id="GO:0016829">
    <property type="term" value="F:lyase activity"/>
    <property type="evidence" value="ECO:0007669"/>
    <property type="project" value="UniProtKB-KW"/>
</dbReference>
<keyword evidence="7" id="KW-0456">Lyase</keyword>
<dbReference type="FunFam" id="1.10.8.50:FF:000009">
    <property type="entry name" value="Formamidopyrimidine-DNA glycosylase"/>
    <property type="match status" value="1"/>
</dbReference>
<evidence type="ECO:0000256" key="4">
    <source>
        <dbReference type="ARBA" id="ARBA00022801"/>
    </source>
</evidence>
<evidence type="ECO:0000256" key="3">
    <source>
        <dbReference type="ARBA" id="ARBA00022763"/>
    </source>
</evidence>
<reference evidence="12 13" key="1">
    <citation type="submission" date="2017-06" db="EMBL/GenBank/DDBJ databases">
        <title>Ant-infecting Ophiocordyceps genomes reveal a high diversity of potential behavioral manipulation genes and a possible major role for enterotoxins.</title>
        <authorList>
            <person name="De Bekker C."/>
            <person name="Evans H.C."/>
            <person name="Brachmann A."/>
            <person name="Hughes D.P."/>
        </authorList>
    </citation>
    <scope>NUCLEOTIDE SEQUENCE [LARGE SCALE GENOMIC DNA]</scope>
    <source>
        <strain evidence="12 13">Map64</strain>
    </source>
</reference>
<evidence type="ECO:0000259" key="11">
    <source>
        <dbReference type="PROSITE" id="PS51068"/>
    </source>
</evidence>
<dbReference type="EMBL" id="NJET01000070">
    <property type="protein sequence ID" value="PHH62501.1"/>
    <property type="molecule type" value="Genomic_DNA"/>
</dbReference>
<dbReference type="InterPro" id="IPR012319">
    <property type="entry name" value="FPG_cat"/>
</dbReference>
<dbReference type="SMART" id="SM00898">
    <property type="entry name" value="Fapy_DNA_glyco"/>
    <property type="match status" value="1"/>
</dbReference>
<evidence type="ECO:0000256" key="8">
    <source>
        <dbReference type="ARBA" id="ARBA00023268"/>
    </source>
</evidence>
<dbReference type="Gene3D" id="3.20.190.10">
    <property type="entry name" value="MutM-like, N-terminal"/>
    <property type="match status" value="1"/>
</dbReference>
<evidence type="ECO:0000256" key="10">
    <source>
        <dbReference type="SAM" id="MobiDB-lite"/>
    </source>
</evidence>
<dbReference type="Pfam" id="PF01149">
    <property type="entry name" value="Fapy_DNA_glyco"/>
    <property type="match status" value="1"/>
</dbReference>
<sequence>MGDVTRTSNFKLKMPEIAEVARLVHFLKLNLVGTRIATATAVEDGNVFGKTGSSGAAVEAALRGKKVLSAGRQGKFFWMALESPPHLVMHLGMTGWLHIRGQRTAYSSYYKKLKDDELQAWPPRFCKFHVATADSPPVQAAFTDVRRFARVYLVDGAASDLRRLWPLAGRGPDPLVDTHLFTPQWFCAALRARRLPVKAWLLNQQIVSGIGNWVADEALFHARIHPEEQSNLIDDAAAQALYHAVCYVCRTAVALLGDSDRFPDHWLFNHRWSKGAKQPPSLPNGHTLSFVTVGGRTSCYAPALQSKTSPARLPPDCHSQPAPNLPPGDGPHAKRRFATHPASMDPESHDACKQAKRPAVGEPLHAPSRSSRRTRPSQPASKTDVSTGRRRSARLRP</sequence>
<protein>
    <recommendedName>
        <fullName evidence="11">Formamidopyrimidine-DNA glycosylase catalytic domain-containing protein</fullName>
    </recommendedName>
</protein>
<evidence type="ECO:0000256" key="2">
    <source>
        <dbReference type="ARBA" id="ARBA00009409"/>
    </source>
</evidence>
<evidence type="ECO:0000256" key="6">
    <source>
        <dbReference type="ARBA" id="ARBA00023204"/>
    </source>
</evidence>
<dbReference type="Pfam" id="PF06831">
    <property type="entry name" value="H2TH"/>
    <property type="match status" value="1"/>
</dbReference>
<feature type="compositionally biased region" description="Basic residues" evidence="10">
    <location>
        <begin position="388"/>
        <end position="397"/>
    </location>
</feature>
<dbReference type="InterPro" id="IPR010979">
    <property type="entry name" value="Ribosomal_uS13-like_H2TH"/>
</dbReference>
<dbReference type="SUPFAM" id="SSF81624">
    <property type="entry name" value="N-terminal domain of MutM-like DNA repair proteins"/>
    <property type="match status" value="1"/>
</dbReference>
<dbReference type="Gene3D" id="1.10.8.50">
    <property type="match status" value="1"/>
</dbReference>
<dbReference type="InterPro" id="IPR015886">
    <property type="entry name" value="H2TH_FPG"/>
</dbReference>
<proteinExistence type="inferred from homology"/>
<dbReference type="PANTHER" id="PTHR22993:SF9">
    <property type="entry name" value="FORMAMIDOPYRIMIDINE-DNA GLYCOSYLASE"/>
    <property type="match status" value="1"/>
</dbReference>
<name>A0A2C5Y6K0_9HYPO</name>
<dbReference type="GO" id="GO:0006284">
    <property type="term" value="P:base-excision repair"/>
    <property type="evidence" value="ECO:0007669"/>
    <property type="project" value="InterPro"/>
</dbReference>
<keyword evidence="3" id="KW-0227">DNA damage</keyword>
<evidence type="ECO:0000256" key="5">
    <source>
        <dbReference type="ARBA" id="ARBA00023125"/>
    </source>
</evidence>
<dbReference type="CDD" id="cd08972">
    <property type="entry name" value="PF_Nei_N"/>
    <property type="match status" value="1"/>
</dbReference>
<keyword evidence="4" id="KW-0378">Hydrolase</keyword>
<dbReference type="AlphaFoldDB" id="A0A2C5Y6K0"/>
<evidence type="ECO:0000256" key="9">
    <source>
        <dbReference type="ARBA" id="ARBA00023295"/>
    </source>
</evidence>
<comment type="caution">
    <text evidence="12">The sequence shown here is derived from an EMBL/GenBank/DDBJ whole genome shotgun (WGS) entry which is preliminary data.</text>
</comment>
<dbReference type="SMART" id="SM01232">
    <property type="entry name" value="H2TH"/>
    <property type="match status" value="1"/>
</dbReference>
<comment type="catalytic activity">
    <reaction evidence="1">
        <text>Hydrolysis of DNA containing ring-opened 7-methylguanine residues, releasing 2,6-diamino-4-hydroxy-5-(N-methyl)formamidopyrimidine.</text>
        <dbReference type="EC" id="3.2.2.23"/>
    </reaction>
</comment>
<dbReference type="PANTHER" id="PTHR22993">
    <property type="entry name" value="FORMAMIDOPYRIMIDINE-DNA GLYCOSYLASE"/>
    <property type="match status" value="1"/>
</dbReference>
<dbReference type="GO" id="GO:0008534">
    <property type="term" value="F:oxidized purine nucleobase lesion DNA N-glycosylase activity"/>
    <property type="evidence" value="ECO:0007669"/>
    <property type="project" value="UniProtKB-EC"/>
</dbReference>
<dbReference type="InterPro" id="IPR035937">
    <property type="entry name" value="FPG_N"/>
</dbReference>
<accession>A0A2C5Y6K0</accession>
<dbReference type="SUPFAM" id="SSF46946">
    <property type="entry name" value="S13-like H2TH domain"/>
    <property type="match status" value="1"/>
</dbReference>
<dbReference type="Proteomes" id="UP000226192">
    <property type="component" value="Unassembled WGS sequence"/>
</dbReference>
<dbReference type="STRING" id="1399860.A0A2C5Y6K0"/>
<feature type="domain" description="Formamidopyrimidine-DNA glycosylase catalytic" evidence="11">
    <location>
        <begin position="15"/>
        <end position="149"/>
    </location>
</feature>
<dbReference type="GO" id="GO:0003906">
    <property type="term" value="F:DNA-(apurinic or apyrimidinic site) endonuclease activity"/>
    <property type="evidence" value="ECO:0007669"/>
    <property type="project" value="InterPro"/>
</dbReference>
<keyword evidence="5" id="KW-0238">DNA-binding</keyword>
<dbReference type="GO" id="GO:0005634">
    <property type="term" value="C:nucleus"/>
    <property type="evidence" value="ECO:0007669"/>
    <property type="project" value="TreeGrafter"/>
</dbReference>
<keyword evidence="13" id="KW-1185">Reference proteome</keyword>
<gene>
    <name evidence="12" type="ORF">CDD81_7074</name>
</gene>
<evidence type="ECO:0000256" key="1">
    <source>
        <dbReference type="ARBA" id="ARBA00001668"/>
    </source>
</evidence>
<keyword evidence="9" id="KW-0326">Glycosidase</keyword>
<dbReference type="GO" id="GO:0008270">
    <property type="term" value="F:zinc ion binding"/>
    <property type="evidence" value="ECO:0007669"/>
    <property type="project" value="InterPro"/>
</dbReference>
<organism evidence="12 13">
    <name type="scientific">Ophiocordyceps australis</name>
    <dbReference type="NCBI Taxonomy" id="1399860"/>
    <lineage>
        <taxon>Eukaryota</taxon>
        <taxon>Fungi</taxon>
        <taxon>Dikarya</taxon>
        <taxon>Ascomycota</taxon>
        <taxon>Pezizomycotina</taxon>
        <taxon>Sordariomycetes</taxon>
        <taxon>Hypocreomycetidae</taxon>
        <taxon>Hypocreales</taxon>
        <taxon>Ophiocordycipitaceae</taxon>
        <taxon>Ophiocordyceps</taxon>
    </lineage>
</organism>
<evidence type="ECO:0000313" key="12">
    <source>
        <dbReference type="EMBL" id="PHH62501.1"/>
    </source>
</evidence>
<dbReference type="GO" id="GO:0003684">
    <property type="term" value="F:damaged DNA binding"/>
    <property type="evidence" value="ECO:0007669"/>
    <property type="project" value="InterPro"/>
</dbReference>
<evidence type="ECO:0000313" key="13">
    <source>
        <dbReference type="Proteomes" id="UP000226192"/>
    </source>
</evidence>
<comment type="similarity">
    <text evidence="2">Belongs to the FPG family.</text>
</comment>